<protein>
    <submittedName>
        <fullName evidence="2">Uncharacterized protein</fullName>
    </submittedName>
</protein>
<evidence type="ECO:0000313" key="3">
    <source>
        <dbReference type="Proteomes" id="UP000235392"/>
    </source>
</evidence>
<gene>
    <name evidence="2" type="ORF">PCASD_14140</name>
</gene>
<sequence length="81" mass="8867">MQKGLDPPGILELGAPPLSMLSDQPSQSMLPYDQTLSDPAILRLDAGREKSFRITHCCSPNDHSLSNPDDKTQGFDSQEEP</sequence>
<evidence type="ECO:0000313" key="2">
    <source>
        <dbReference type="EMBL" id="PLW36662.1"/>
    </source>
</evidence>
<feature type="region of interest" description="Disordered" evidence="1">
    <location>
        <begin position="57"/>
        <end position="81"/>
    </location>
</feature>
<name>A0A2N5UFZ1_9BASI</name>
<reference evidence="2 3" key="1">
    <citation type="submission" date="2017-11" db="EMBL/GenBank/DDBJ databases">
        <title>De novo assembly and phasing of dikaryotic genomes from two isolates of Puccinia coronata f. sp. avenae, the causal agent of oat crown rust.</title>
        <authorList>
            <person name="Miller M.E."/>
            <person name="Zhang Y."/>
            <person name="Omidvar V."/>
            <person name="Sperschneider J."/>
            <person name="Schwessinger B."/>
            <person name="Raley C."/>
            <person name="Palmer J.M."/>
            <person name="Garnica D."/>
            <person name="Upadhyaya N."/>
            <person name="Rathjen J."/>
            <person name="Taylor J.M."/>
            <person name="Park R.F."/>
            <person name="Dodds P.N."/>
            <person name="Hirsch C.D."/>
            <person name="Kianian S.F."/>
            <person name="Figueroa M."/>
        </authorList>
    </citation>
    <scope>NUCLEOTIDE SEQUENCE [LARGE SCALE GENOMIC DNA]</scope>
    <source>
        <strain evidence="2">12SD80</strain>
    </source>
</reference>
<organism evidence="2 3">
    <name type="scientific">Puccinia coronata f. sp. avenae</name>
    <dbReference type="NCBI Taxonomy" id="200324"/>
    <lineage>
        <taxon>Eukaryota</taxon>
        <taxon>Fungi</taxon>
        <taxon>Dikarya</taxon>
        <taxon>Basidiomycota</taxon>
        <taxon>Pucciniomycotina</taxon>
        <taxon>Pucciniomycetes</taxon>
        <taxon>Pucciniales</taxon>
        <taxon>Pucciniaceae</taxon>
        <taxon>Puccinia</taxon>
    </lineage>
</organism>
<dbReference type="Proteomes" id="UP000235392">
    <property type="component" value="Unassembled WGS sequence"/>
</dbReference>
<evidence type="ECO:0000256" key="1">
    <source>
        <dbReference type="SAM" id="MobiDB-lite"/>
    </source>
</evidence>
<dbReference type="AlphaFoldDB" id="A0A2N5UFZ1"/>
<comment type="caution">
    <text evidence="2">The sequence shown here is derived from an EMBL/GenBank/DDBJ whole genome shotgun (WGS) entry which is preliminary data.</text>
</comment>
<feature type="compositionally biased region" description="Polar residues" evidence="1">
    <location>
        <begin position="21"/>
        <end position="33"/>
    </location>
</feature>
<feature type="region of interest" description="Disordered" evidence="1">
    <location>
        <begin position="1"/>
        <end position="33"/>
    </location>
</feature>
<proteinExistence type="predicted"/>
<accession>A0A2N5UFZ1</accession>
<dbReference type="EMBL" id="PGCI01000156">
    <property type="protein sequence ID" value="PLW36662.1"/>
    <property type="molecule type" value="Genomic_DNA"/>
</dbReference>